<sequence>MATQYARAMGYKIIGIDISDDFLAVVRAQGADHVFNSRTDQDYVTKIRELTGGGGADAVAVFSAAAAAYRSAPLLLKLGGVLMVFRLPAQGVTLDALDIARGTYKVRGDSTGIPQRMPKAINFTAKHNIAPEIEVYSSLDNVPGMIEKMKAGKTTKKIVVSLAR</sequence>
<proteinExistence type="predicted"/>
<reference evidence="1" key="1">
    <citation type="submission" date="2024-09" db="EMBL/GenBank/DDBJ databases">
        <title>Black Yeasts Isolated from many extreme environments.</title>
        <authorList>
            <person name="Coleine C."/>
            <person name="Stajich J.E."/>
            <person name="Selbmann L."/>
        </authorList>
    </citation>
    <scope>NUCLEOTIDE SEQUENCE</scope>
    <source>
        <strain evidence="1">CCFEE 5737</strain>
    </source>
</reference>
<protein>
    <submittedName>
        <fullName evidence="1">Uncharacterized protein</fullName>
    </submittedName>
</protein>
<comment type="caution">
    <text evidence="1">The sequence shown here is derived from an EMBL/GenBank/DDBJ whole genome shotgun (WGS) entry which is preliminary data.</text>
</comment>
<organism evidence="1 2">
    <name type="scientific">Coniosporium uncinatum</name>
    <dbReference type="NCBI Taxonomy" id="93489"/>
    <lineage>
        <taxon>Eukaryota</taxon>
        <taxon>Fungi</taxon>
        <taxon>Dikarya</taxon>
        <taxon>Ascomycota</taxon>
        <taxon>Pezizomycotina</taxon>
        <taxon>Dothideomycetes</taxon>
        <taxon>Dothideomycetes incertae sedis</taxon>
        <taxon>Coniosporium</taxon>
    </lineage>
</organism>
<evidence type="ECO:0000313" key="2">
    <source>
        <dbReference type="Proteomes" id="UP001186974"/>
    </source>
</evidence>
<name>A0ACC3DLD2_9PEZI</name>
<dbReference type="EMBL" id="JAWDJW010002762">
    <property type="protein sequence ID" value="KAK3077521.1"/>
    <property type="molecule type" value="Genomic_DNA"/>
</dbReference>
<dbReference type="Proteomes" id="UP001186974">
    <property type="component" value="Unassembled WGS sequence"/>
</dbReference>
<gene>
    <name evidence="1" type="ORF">LTS18_010021</name>
</gene>
<accession>A0ACC3DLD2</accession>
<keyword evidence="2" id="KW-1185">Reference proteome</keyword>
<evidence type="ECO:0000313" key="1">
    <source>
        <dbReference type="EMBL" id="KAK3077521.1"/>
    </source>
</evidence>